<comment type="caution">
    <text evidence="1">The sequence shown here is derived from an EMBL/GenBank/DDBJ whole genome shotgun (WGS) entry which is preliminary data.</text>
</comment>
<protein>
    <submittedName>
        <fullName evidence="1">Putative Rdx family selenoprotein</fullName>
    </submittedName>
</protein>
<keyword evidence="2" id="KW-1185">Reference proteome</keyword>
<sequence length="133" mass="14634">MQIDAAYLQDLKVHLSADLAAVVLEVFAGDRLAVALTPAELDRTIETLQALAVTWERRRREADPHLAESDRKVVKAIRPTNFNIGTLEGYGLGLLFETETGETTIALSREDAAKVSHAIRLLLAEPEEASIRN</sequence>
<dbReference type="Proteomes" id="UP000574761">
    <property type="component" value="Unassembled WGS sequence"/>
</dbReference>
<dbReference type="AlphaFoldDB" id="A0A7W6GLT4"/>
<accession>A0A7W6GLT4</accession>
<evidence type="ECO:0000313" key="2">
    <source>
        <dbReference type="Proteomes" id="UP000574761"/>
    </source>
</evidence>
<dbReference type="EMBL" id="JACIEE010000015">
    <property type="protein sequence ID" value="MBB3980075.1"/>
    <property type="molecule type" value="Genomic_DNA"/>
</dbReference>
<organism evidence="1 2">
    <name type="scientific">Mycoplana azooxidifex</name>
    <dbReference type="NCBI Taxonomy" id="1636188"/>
    <lineage>
        <taxon>Bacteria</taxon>
        <taxon>Pseudomonadati</taxon>
        <taxon>Pseudomonadota</taxon>
        <taxon>Alphaproteobacteria</taxon>
        <taxon>Hyphomicrobiales</taxon>
        <taxon>Rhizobiaceae</taxon>
        <taxon>Mycoplana</taxon>
    </lineage>
</organism>
<name>A0A7W6GLT4_9HYPH</name>
<gene>
    <name evidence="1" type="ORF">GGQ64_005322</name>
</gene>
<proteinExistence type="predicted"/>
<evidence type="ECO:0000313" key="1">
    <source>
        <dbReference type="EMBL" id="MBB3980075.1"/>
    </source>
</evidence>
<dbReference type="RefSeq" id="WP_183808229.1">
    <property type="nucleotide sequence ID" value="NZ_JACIEE010000015.1"/>
</dbReference>
<reference evidence="1 2" key="1">
    <citation type="submission" date="2020-08" db="EMBL/GenBank/DDBJ databases">
        <title>Genomic Encyclopedia of Type Strains, Phase IV (KMG-IV): sequencing the most valuable type-strain genomes for metagenomic binning, comparative biology and taxonomic classification.</title>
        <authorList>
            <person name="Goeker M."/>
        </authorList>
    </citation>
    <scope>NUCLEOTIDE SEQUENCE [LARGE SCALE GENOMIC DNA]</scope>
    <source>
        <strain evidence="1 2">DSM 100211</strain>
    </source>
</reference>